<accession>A0A0E9SS07</accession>
<dbReference type="AlphaFoldDB" id="A0A0E9SS07"/>
<name>A0A0E9SS07_ANGAN</name>
<proteinExistence type="predicted"/>
<reference evidence="1" key="2">
    <citation type="journal article" date="2015" name="Fish Shellfish Immunol.">
        <title>Early steps in the European eel (Anguilla anguilla)-Vibrio vulnificus interaction in the gills: Role of the RtxA13 toxin.</title>
        <authorList>
            <person name="Callol A."/>
            <person name="Pajuelo D."/>
            <person name="Ebbesson L."/>
            <person name="Teles M."/>
            <person name="MacKenzie S."/>
            <person name="Amaro C."/>
        </authorList>
    </citation>
    <scope>NUCLEOTIDE SEQUENCE</scope>
</reference>
<reference evidence="1" key="1">
    <citation type="submission" date="2014-11" db="EMBL/GenBank/DDBJ databases">
        <authorList>
            <person name="Amaro Gonzalez C."/>
        </authorList>
    </citation>
    <scope>NUCLEOTIDE SEQUENCE</scope>
</reference>
<dbReference type="EMBL" id="GBXM01064476">
    <property type="protein sequence ID" value="JAH44101.1"/>
    <property type="molecule type" value="Transcribed_RNA"/>
</dbReference>
<organism evidence="1">
    <name type="scientific">Anguilla anguilla</name>
    <name type="common">European freshwater eel</name>
    <name type="synonym">Muraena anguilla</name>
    <dbReference type="NCBI Taxonomy" id="7936"/>
    <lineage>
        <taxon>Eukaryota</taxon>
        <taxon>Metazoa</taxon>
        <taxon>Chordata</taxon>
        <taxon>Craniata</taxon>
        <taxon>Vertebrata</taxon>
        <taxon>Euteleostomi</taxon>
        <taxon>Actinopterygii</taxon>
        <taxon>Neopterygii</taxon>
        <taxon>Teleostei</taxon>
        <taxon>Anguilliformes</taxon>
        <taxon>Anguillidae</taxon>
        <taxon>Anguilla</taxon>
    </lineage>
</organism>
<protein>
    <submittedName>
        <fullName evidence="1">Uncharacterized protein</fullName>
    </submittedName>
</protein>
<evidence type="ECO:0000313" key="1">
    <source>
        <dbReference type="EMBL" id="JAH44101.1"/>
    </source>
</evidence>
<sequence length="27" mass="3319">MQFNVRLKAQLINHYYMKLSGRLVMTY</sequence>